<dbReference type="Pfam" id="PF12684">
    <property type="entry name" value="DUF3799"/>
    <property type="match status" value="1"/>
</dbReference>
<dbReference type="AlphaFoldDB" id="A0A0F9KSB3"/>
<feature type="domain" description="Putative exodeoxyribonuclease 8 PDDEXK-like" evidence="1">
    <location>
        <begin position="18"/>
        <end position="248"/>
    </location>
</feature>
<protein>
    <recommendedName>
        <fullName evidence="1">Putative exodeoxyribonuclease 8 PDDEXK-like domain-containing protein</fullName>
    </recommendedName>
</protein>
<dbReference type="Gene3D" id="3.90.320.10">
    <property type="match status" value="1"/>
</dbReference>
<gene>
    <name evidence="2" type="ORF">LCGC14_1599480</name>
</gene>
<dbReference type="InterPro" id="IPR024432">
    <property type="entry name" value="Put_RecE_PDDEXK-like_dom"/>
</dbReference>
<sequence length="265" mass="29693">MLTVENYHSIDSNKKYLSASQYKDFCGSAGLLGCEAKAMAKIDGTWIEEPTPAMVVSSYVDAHFSSTLHIFKGKHPEIFRKDNGDLKADFKKMDIVIARIERDEYFMKYMSGEIQVIMTGKMLGCEWKIAIDSFLKGVAIVDLKVMKSLNDSFWVKDLGHTSFVVFYGYDIQAAIYQGVVKANTGEVLPFFIAGASKEGEPDIEIVGIDNRTIKNANIEMKANVKRILKLKSGEVEPDKCGVCDYCRSIKVLSKPIHYSELGRKI</sequence>
<accession>A0A0F9KSB3</accession>
<name>A0A0F9KSB3_9ZZZZ</name>
<proteinExistence type="predicted"/>
<dbReference type="EMBL" id="LAZR01012809">
    <property type="protein sequence ID" value="KKM24993.1"/>
    <property type="molecule type" value="Genomic_DNA"/>
</dbReference>
<organism evidence="2">
    <name type="scientific">marine sediment metagenome</name>
    <dbReference type="NCBI Taxonomy" id="412755"/>
    <lineage>
        <taxon>unclassified sequences</taxon>
        <taxon>metagenomes</taxon>
        <taxon>ecological metagenomes</taxon>
    </lineage>
</organism>
<evidence type="ECO:0000313" key="2">
    <source>
        <dbReference type="EMBL" id="KKM24993.1"/>
    </source>
</evidence>
<evidence type="ECO:0000259" key="1">
    <source>
        <dbReference type="Pfam" id="PF12684"/>
    </source>
</evidence>
<comment type="caution">
    <text evidence="2">The sequence shown here is derived from an EMBL/GenBank/DDBJ whole genome shotgun (WGS) entry which is preliminary data.</text>
</comment>
<reference evidence="2" key="1">
    <citation type="journal article" date="2015" name="Nature">
        <title>Complex archaea that bridge the gap between prokaryotes and eukaryotes.</title>
        <authorList>
            <person name="Spang A."/>
            <person name="Saw J.H."/>
            <person name="Jorgensen S.L."/>
            <person name="Zaremba-Niedzwiedzka K."/>
            <person name="Martijn J."/>
            <person name="Lind A.E."/>
            <person name="van Eijk R."/>
            <person name="Schleper C."/>
            <person name="Guy L."/>
            <person name="Ettema T.J."/>
        </authorList>
    </citation>
    <scope>NUCLEOTIDE SEQUENCE</scope>
</reference>
<dbReference type="InterPro" id="IPR011604">
    <property type="entry name" value="PDDEXK-like_dom_sf"/>
</dbReference>